<keyword evidence="3" id="KW-0645">Protease</keyword>
<dbReference type="GO" id="GO:0030163">
    <property type="term" value="P:protein catabolic process"/>
    <property type="evidence" value="ECO:0007669"/>
    <property type="project" value="InterPro"/>
</dbReference>
<name>A0A6L5XHC3_9BACT</name>
<evidence type="ECO:0000313" key="3">
    <source>
        <dbReference type="EMBL" id="MSS26491.1"/>
    </source>
</evidence>
<dbReference type="InterPro" id="IPR022935">
    <property type="entry name" value="ClpS"/>
</dbReference>
<dbReference type="GO" id="GO:0008233">
    <property type="term" value="F:peptidase activity"/>
    <property type="evidence" value="ECO:0007669"/>
    <property type="project" value="UniProtKB-KW"/>
</dbReference>
<dbReference type="EMBL" id="VUMH01000001">
    <property type="protein sequence ID" value="MSS26491.1"/>
    <property type="molecule type" value="Genomic_DNA"/>
</dbReference>
<gene>
    <name evidence="1 3" type="primary">clpS</name>
    <name evidence="3" type="ORF">FYJ44_00175</name>
</gene>
<dbReference type="PANTHER" id="PTHR33473:SF19">
    <property type="entry name" value="ATP-DEPENDENT CLP PROTEASE ADAPTER PROTEIN CLPS"/>
    <property type="match status" value="1"/>
</dbReference>
<comment type="subunit">
    <text evidence="1">Binds to the N-terminal domain of the chaperone ClpA.</text>
</comment>
<accession>A0A6L5XHC3</accession>
<comment type="caution">
    <text evidence="3">The sequence shown here is derived from an EMBL/GenBank/DDBJ whole genome shotgun (WGS) entry which is preliminary data.</text>
</comment>
<dbReference type="InterPro" id="IPR003769">
    <property type="entry name" value="ClpS_core"/>
</dbReference>
<evidence type="ECO:0000256" key="1">
    <source>
        <dbReference type="HAMAP-Rule" id="MF_00302"/>
    </source>
</evidence>
<dbReference type="GO" id="GO:0006508">
    <property type="term" value="P:proteolysis"/>
    <property type="evidence" value="ECO:0007669"/>
    <property type="project" value="UniProtKB-UniRule"/>
</dbReference>
<dbReference type="AlphaFoldDB" id="A0A6L5XHC3"/>
<reference evidence="3 4" key="1">
    <citation type="submission" date="2019-09" db="EMBL/GenBank/DDBJ databases">
        <title>In-depth cultivation of the pig gut microbiome towards novel bacterial diversity and tailored functional studies.</title>
        <authorList>
            <person name="Wylensek D."/>
            <person name="Hitch T.C.A."/>
            <person name="Clavel T."/>
        </authorList>
    </citation>
    <scope>NUCLEOTIDE SEQUENCE [LARGE SCALE GENOMIC DNA]</scope>
    <source>
        <strain evidence="3 4">PG-178-WT-4</strain>
    </source>
</reference>
<keyword evidence="4" id="KW-1185">Reference proteome</keyword>
<feature type="domain" description="Adaptor protein ClpS core" evidence="2">
    <location>
        <begin position="22"/>
        <end position="101"/>
    </location>
</feature>
<evidence type="ECO:0000313" key="4">
    <source>
        <dbReference type="Proteomes" id="UP000477488"/>
    </source>
</evidence>
<dbReference type="RefSeq" id="WP_154508156.1">
    <property type="nucleotide sequence ID" value="NZ_DBFWWU010000236.1"/>
</dbReference>
<dbReference type="SUPFAM" id="SSF54736">
    <property type="entry name" value="ClpS-like"/>
    <property type="match status" value="1"/>
</dbReference>
<dbReference type="Proteomes" id="UP000477488">
    <property type="component" value="Unassembled WGS sequence"/>
</dbReference>
<dbReference type="PANTHER" id="PTHR33473">
    <property type="entry name" value="ATP-DEPENDENT CLP PROTEASE ADAPTER PROTEIN CLPS1, CHLOROPLASTIC"/>
    <property type="match status" value="1"/>
</dbReference>
<dbReference type="FunFam" id="3.30.1390.10:FF:000002">
    <property type="entry name" value="ATP-dependent Clp protease adapter protein ClpS"/>
    <property type="match status" value="1"/>
</dbReference>
<keyword evidence="3" id="KW-0378">Hydrolase</keyword>
<protein>
    <recommendedName>
        <fullName evidence="1">ATP-dependent Clp protease adapter protein ClpS</fullName>
    </recommendedName>
</protein>
<dbReference type="InterPro" id="IPR014719">
    <property type="entry name" value="Ribosomal_bL12_C/ClpS-like"/>
</dbReference>
<dbReference type="HAMAP" id="MF_00302">
    <property type="entry name" value="ClpS"/>
    <property type="match status" value="1"/>
</dbReference>
<evidence type="ECO:0000259" key="2">
    <source>
        <dbReference type="Pfam" id="PF02617"/>
    </source>
</evidence>
<proteinExistence type="inferred from homology"/>
<sequence>MPLSHQGETDGESRTIVAGKLKEPDRYRVLLHNDDYTSMDFVVNILCGVFHKPLEEATAIMLAVHQRGVGQCGIYTREVAEAKVSRVHREARVAGFPLKCTMEKIH</sequence>
<dbReference type="Pfam" id="PF02617">
    <property type="entry name" value="ClpS"/>
    <property type="match status" value="1"/>
</dbReference>
<dbReference type="Gene3D" id="3.30.1390.10">
    <property type="match status" value="1"/>
</dbReference>
<comment type="similarity">
    <text evidence="1">Belongs to the ClpS family.</text>
</comment>
<organism evidence="3 4">
    <name type="scientific">Desulfovibrio porci</name>
    <dbReference type="NCBI Taxonomy" id="2605782"/>
    <lineage>
        <taxon>Bacteria</taxon>
        <taxon>Pseudomonadati</taxon>
        <taxon>Thermodesulfobacteriota</taxon>
        <taxon>Desulfovibrionia</taxon>
        <taxon>Desulfovibrionales</taxon>
        <taxon>Desulfovibrionaceae</taxon>
        <taxon>Desulfovibrio</taxon>
    </lineage>
</organism>
<comment type="function">
    <text evidence="1">Involved in the modulation of the specificity of the ClpAP-mediated ATP-dependent protein degradation.</text>
</comment>
<dbReference type="NCBIfam" id="NF000672">
    <property type="entry name" value="PRK00033.1-5"/>
    <property type="match status" value="1"/>
</dbReference>